<dbReference type="InterPro" id="IPR029044">
    <property type="entry name" value="Nucleotide-diphossugar_trans"/>
</dbReference>
<protein>
    <recommendedName>
        <fullName evidence="5">Alpha-1,4-N-acetylglucosaminyltransferase</fullName>
    </recommendedName>
</protein>
<dbReference type="SUPFAM" id="SSF53448">
    <property type="entry name" value="Nucleotide-diphospho-sugar transferases"/>
    <property type="match status" value="1"/>
</dbReference>
<dbReference type="PANTHER" id="PTHR32385:SF15">
    <property type="entry name" value="INOSITOL PHOSPHOCERAMIDE MANNOSYLTRANSFERASE 1"/>
    <property type="match status" value="1"/>
</dbReference>
<evidence type="ECO:0000256" key="1">
    <source>
        <dbReference type="ARBA" id="ARBA00022679"/>
    </source>
</evidence>
<dbReference type="InterPro" id="IPR051706">
    <property type="entry name" value="Glycosyltransferase_domain"/>
</dbReference>
<keyword evidence="1" id="KW-0808">Transferase</keyword>
<feature type="transmembrane region" description="Helical" evidence="2">
    <location>
        <begin position="9"/>
        <end position="31"/>
    </location>
</feature>
<dbReference type="GO" id="GO:0006688">
    <property type="term" value="P:glycosphingolipid biosynthetic process"/>
    <property type="evidence" value="ECO:0007669"/>
    <property type="project" value="UniProtKB-ARBA"/>
</dbReference>
<keyword evidence="2" id="KW-0472">Membrane</keyword>
<dbReference type="GO" id="GO:0016740">
    <property type="term" value="F:transferase activity"/>
    <property type="evidence" value="ECO:0007669"/>
    <property type="project" value="UniProtKB-KW"/>
</dbReference>
<evidence type="ECO:0000256" key="2">
    <source>
        <dbReference type="SAM" id="Phobius"/>
    </source>
</evidence>
<sequence length="386" mass="45164">MAVLTRITIFMRIVLVWTLFLIAYYGTLMFADLLHQGLHKVFVQDRNNNTNKLRYPDKIKPLHLSQKEIMQERIKINLIGAAPPYESLPENFPNNVSFRIEGIIHQTWIDTNIPEDFRKYVSSLKENHRNYVYMFWTDKMALKFVEDMFPMILPFYVNYRLNLQRADAVRYMILYEYGGVYADLDIVSLRPLDPVLRKYSCILSQEPHIHPIFYNNIYGLACNAFMACRRHHPFMKTLVNNLPSFSVAAGILDSTGPRFVTIIYRNYKVDYPHVNKTDGDGVYLAPPEYFMPSSDPRLQKELEKICSKNIVSNLYKWLCKRFKTHGLGGPENYTFTDHKWVHTSSPSKSNKRIQTFSIAELVPDVIFYIQEASEQTRTNKTKTPNS</sequence>
<evidence type="ECO:0008006" key="5">
    <source>
        <dbReference type="Google" id="ProtNLM"/>
    </source>
</evidence>
<gene>
    <name evidence="3" type="ORF">ACJMK2_032501</name>
</gene>
<dbReference type="GO" id="GO:0006673">
    <property type="term" value="P:inositol phosphoceramide metabolic process"/>
    <property type="evidence" value="ECO:0007669"/>
    <property type="project" value="UniProtKB-ARBA"/>
</dbReference>
<evidence type="ECO:0000313" key="3">
    <source>
        <dbReference type="EMBL" id="KAL3880252.1"/>
    </source>
</evidence>
<reference evidence="3 4" key="1">
    <citation type="submission" date="2024-11" db="EMBL/GenBank/DDBJ databases">
        <title>Chromosome-level genome assembly of the freshwater bivalve Anodonta woodiana.</title>
        <authorList>
            <person name="Chen X."/>
        </authorList>
    </citation>
    <scope>NUCLEOTIDE SEQUENCE [LARGE SCALE GENOMIC DNA]</scope>
    <source>
        <strain evidence="3">MN2024</strain>
        <tissue evidence="3">Gills</tissue>
    </source>
</reference>
<evidence type="ECO:0000313" key="4">
    <source>
        <dbReference type="Proteomes" id="UP001634394"/>
    </source>
</evidence>
<accession>A0ABD3X5G3</accession>
<dbReference type="GO" id="GO:0016020">
    <property type="term" value="C:membrane"/>
    <property type="evidence" value="ECO:0007669"/>
    <property type="project" value="GOC"/>
</dbReference>
<keyword evidence="4" id="KW-1185">Reference proteome</keyword>
<dbReference type="PANTHER" id="PTHR32385">
    <property type="entry name" value="MANNOSYL PHOSPHORYLINOSITOL CERAMIDE SYNTHASE"/>
    <property type="match status" value="1"/>
</dbReference>
<comment type="caution">
    <text evidence="3">The sequence shown here is derived from an EMBL/GenBank/DDBJ whole genome shotgun (WGS) entry which is preliminary data.</text>
</comment>
<dbReference type="AlphaFoldDB" id="A0ABD3X5G3"/>
<name>A0ABD3X5G3_SINWO</name>
<dbReference type="Proteomes" id="UP001634394">
    <property type="component" value="Unassembled WGS sequence"/>
</dbReference>
<organism evidence="3 4">
    <name type="scientific">Sinanodonta woodiana</name>
    <name type="common">Chinese pond mussel</name>
    <name type="synonym">Anodonta woodiana</name>
    <dbReference type="NCBI Taxonomy" id="1069815"/>
    <lineage>
        <taxon>Eukaryota</taxon>
        <taxon>Metazoa</taxon>
        <taxon>Spiralia</taxon>
        <taxon>Lophotrochozoa</taxon>
        <taxon>Mollusca</taxon>
        <taxon>Bivalvia</taxon>
        <taxon>Autobranchia</taxon>
        <taxon>Heteroconchia</taxon>
        <taxon>Palaeoheterodonta</taxon>
        <taxon>Unionida</taxon>
        <taxon>Unionoidea</taxon>
        <taxon>Unionidae</taxon>
        <taxon>Unioninae</taxon>
        <taxon>Sinanodonta</taxon>
    </lineage>
</organism>
<dbReference type="Pfam" id="PF04488">
    <property type="entry name" value="Gly_transf_sug"/>
    <property type="match status" value="1"/>
</dbReference>
<proteinExistence type="predicted"/>
<keyword evidence="2" id="KW-0812">Transmembrane</keyword>
<dbReference type="Gene3D" id="3.90.550.20">
    <property type="match status" value="1"/>
</dbReference>
<keyword evidence="2" id="KW-1133">Transmembrane helix</keyword>
<dbReference type="InterPro" id="IPR007577">
    <property type="entry name" value="GlycoTrfase_DXD_sugar-bd_CS"/>
</dbReference>
<dbReference type="EMBL" id="JBJQND010000004">
    <property type="protein sequence ID" value="KAL3880252.1"/>
    <property type="molecule type" value="Genomic_DNA"/>
</dbReference>